<accession>A0A7X1ZE40</accession>
<evidence type="ECO:0000313" key="2">
    <source>
        <dbReference type="Proteomes" id="UP000434582"/>
    </source>
</evidence>
<gene>
    <name evidence="1" type="ORF">GHC57_03370</name>
</gene>
<dbReference type="OrthoDB" id="7366680at2"/>
<dbReference type="RefSeq" id="WP_153341158.1">
    <property type="nucleotide sequence ID" value="NZ_WIVE01000005.1"/>
</dbReference>
<dbReference type="AlphaFoldDB" id="A0A7X1ZE40"/>
<comment type="caution">
    <text evidence="1">The sequence shown here is derived from an EMBL/GenBank/DDBJ whole genome shotgun (WGS) entry which is preliminary data.</text>
</comment>
<name>A0A7X1ZE40_9PROT</name>
<reference evidence="1 2" key="1">
    <citation type="submission" date="2019-10" db="EMBL/GenBank/DDBJ databases">
        <title>Draft whole-genome sequence of the purple nonsulfur photosynthetic bacterium Roseospira navarrensis DSM 15114.</title>
        <authorList>
            <person name="Kyndt J.A."/>
            <person name="Meyer T.E."/>
        </authorList>
    </citation>
    <scope>NUCLEOTIDE SEQUENCE [LARGE SCALE GENOMIC DNA]</scope>
    <source>
        <strain evidence="1 2">DSM 15114</strain>
    </source>
</reference>
<proteinExistence type="predicted"/>
<evidence type="ECO:0000313" key="1">
    <source>
        <dbReference type="EMBL" id="MQX35550.1"/>
    </source>
</evidence>
<dbReference type="EMBL" id="WIVE01000005">
    <property type="protein sequence ID" value="MQX35550.1"/>
    <property type="molecule type" value="Genomic_DNA"/>
</dbReference>
<protein>
    <recommendedName>
        <fullName evidence="3">(2Fe-2S) ferredoxin domain-containing protein</fullName>
    </recommendedName>
</protein>
<dbReference type="Proteomes" id="UP000434582">
    <property type="component" value="Unassembled WGS sequence"/>
</dbReference>
<organism evidence="1 2">
    <name type="scientific">Roseospira navarrensis</name>
    <dbReference type="NCBI Taxonomy" id="140058"/>
    <lineage>
        <taxon>Bacteria</taxon>
        <taxon>Pseudomonadati</taxon>
        <taxon>Pseudomonadota</taxon>
        <taxon>Alphaproteobacteria</taxon>
        <taxon>Rhodospirillales</taxon>
        <taxon>Rhodospirillaceae</taxon>
        <taxon>Roseospira</taxon>
    </lineage>
</organism>
<dbReference type="Gene3D" id="3.40.30.10">
    <property type="entry name" value="Glutaredoxin"/>
    <property type="match status" value="1"/>
</dbReference>
<evidence type="ECO:0008006" key="3">
    <source>
        <dbReference type="Google" id="ProtNLM"/>
    </source>
</evidence>
<keyword evidence="2" id="KW-1185">Reference proteome</keyword>
<dbReference type="SUPFAM" id="SSF52833">
    <property type="entry name" value="Thioredoxin-like"/>
    <property type="match status" value="1"/>
</dbReference>
<dbReference type="InterPro" id="IPR036249">
    <property type="entry name" value="Thioredoxin-like_sf"/>
</dbReference>
<dbReference type="CDD" id="cd02980">
    <property type="entry name" value="TRX_Fd_family"/>
    <property type="match status" value="1"/>
</dbReference>
<sequence length="107" mass="10846">MSGDAGPPPVIACVKARPAGAPSCGGAGSRAVLEALRAEAARRGLPLRIEEVQCLGRCQQGPTLRILAGAFFTGMTPGRVGEVCDALAAQVFPAAGRHRPTPPPGHP</sequence>